<proteinExistence type="predicted"/>
<dbReference type="Pfam" id="PF03235">
    <property type="entry name" value="GmrSD_N"/>
    <property type="match status" value="1"/>
</dbReference>
<accession>A0AAE4U779</accession>
<comment type="caution">
    <text evidence="3">The sequence shown here is derived from an EMBL/GenBank/DDBJ whole genome shotgun (WGS) entry which is preliminary data.</text>
</comment>
<dbReference type="Pfam" id="PF25202">
    <property type="entry name" value="DUF7834"/>
    <property type="match status" value="1"/>
</dbReference>
<dbReference type="InterPro" id="IPR004919">
    <property type="entry name" value="GmrSD_N"/>
</dbReference>
<evidence type="ECO:0000259" key="2">
    <source>
        <dbReference type="Pfam" id="PF25202"/>
    </source>
</evidence>
<protein>
    <submittedName>
        <fullName evidence="3">DUF262 domain-containing protein</fullName>
    </submittedName>
</protein>
<dbReference type="EMBL" id="JAWLKJ010000002">
    <property type="protein sequence ID" value="MDV6298993.1"/>
    <property type="molecule type" value="Genomic_DNA"/>
</dbReference>
<gene>
    <name evidence="3" type="ORF">R3P82_07675</name>
</gene>
<dbReference type="AlphaFoldDB" id="A0AAE4U779"/>
<dbReference type="PANTHER" id="PTHR35149">
    <property type="entry name" value="SLL5132 PROTEIN"/>
    <property type="match status" value="1"/>
</dbReference>
<dbReference type="RefSeq" id="WP_317469534.1">
    <property type="nucleotide sequence ID" value="NZ_JAWLKJ010000002.1"/>
</dbReference>
<name>A0AAE4U779_9ACTN</name>
<dbReference type="Proteomes" id="UP001185873">
    <property type="component" value="Unassembled WGS sequence"/>
</dbReference>
<dbReference type="PANTHER" id="PTHR35149:SF2">
    <property type="entry name" value="DUF262 DOMAIN-CONTAINING PROTEIN"/>
    <property type="match status" value="1"/>
</dbReference>
<sequence length="463" mass="53782">METLATSDAKQLNVEVWKVGDLLREKNVRIPDYQRPYKWNVRNVAQLIDDVQIFMHRGAYRLGSIILHEDENHDLNIVDGQQRFVTFVLIAHALGCAGSKQIDQESLLGHTVSGFGLNTTHERLTENFAYIREFVERWTTTDRDRFTTFFLQSCEVVVLRLANIDEAFQMFDSQNTRGKALDPTDLLKAFHIREMDSETVSEDTRRQMVALWEAIKPAEVSALFADYLYKIKRWSTGRDVPDGGLRTADIDAFKGVRESDPHNAHNHWARPLLYAKNFTEDFRQENGALVRFGMLKPIDYPHQIDQPIINGETFFTFVRHYHELATTLGLFDGRSRRTDLPGEIDILDAHRGDTRYALIRNLFDTQLLYYVDRFGEQDLESAVRLFARYAVTLRARHYAVKRSMVNRYVLSEPNLFREIRDSIRPREIVRRTIDRPSRRPGVRPFGGFDVIVPKIWGEVDTNG</sequence>
<feature type="domain" description="DUF7834" evidence="2">
    <location>
        <begin position="205"/>
        <end position="437"/>
    </location>
</feature>
<evidence type="ECO:0000259" key="1">
    <source>
        <dbReference type="Pfam" id="PF03235"/>
    </source>
</evidence>
<evidence type="ECO:0000313" key="3">
    <source>
        <dbReference type="EMBL" id="MDV6298993.1"/>
    </source>
</evidence>
<feature type="domain" description="GmrSD restriction endonucleases N-terminal" evidence="1">
    <location>
        <begin position="20"/>
        <end position="191"/>
    </location>
</feature>
<dbReference type="InterPro" id="IPR057156">
    <property type="entry name" value="DUF7834"/>
</dbReference>
<reference evidence="3" key="1">
    <citation type="submission" date="2023-10" db="EMBL/GenBank/DDBJ databases">
        <title>Development of a sustainable strategy for remediation of hydrocarbon-contaminated territories based on the waste exchange concept.</title>
        <authorList>
            <person name="Krivoruchko A."/>
        </authorList>
    </citation>
    <scope>NUCLEOTIDE SEQUENCE</scope>
    <source>
        <strain evidence="3">IEGM 1175</strain>
    </source>
</reference>
<organism evidence="3 4">
    <name type="scientific">Dietzia maris</name>
    <dbReference type="NCBI Taxonomy" id="37915"/>
    <lineage>
        <taxon>Bacteria</taxon>
        <taxon>Bacillati</taxon>
        <taxon>Actinomycetota</taxon>
        <taxon>Actinomycetes</taxon>
        <taxon>Mycobacteriales</taxon>
        <taxon>Dietziaceae</taxon>
        <taxon>Dietzia</taxon>
    </lineage>
</organism>
<evidence type="ECO:0000313" key="4">
    <source>
        <dbReference type="Proteomes" id="UP001185873"/>
    </source>
</evidence>